<dbReference type="SUPFAM" id="SSF56925">
    <property type="entry name" value="OMPA-like"/>
    <property type="match status" value="1"/>
</dbReference>
<accession>A0ABU9NBR1</accession>
<dbReference type="RefSeq" id="WP_342697146.1">
    <property type="nucleotide sequence ID" value="NZ_JBCGDO010000039.1"/>
</dbReference>
<proteinExistence type="predicted"/>
<dbReference type="InterPro" id="IPR011250">
    <property type="entry name" value="OMP/PagP_B-barrel"/>
</dbReference>
<organism evidence="1 2">
    <name type="scientific">Flavobacterium aureirubrum</name>
    <dbReference type="NCBI Taxonomy" id="3133147"/>
    <lineage>
        <taxon>Bacteria</taxon>
        <taxon>Pseudomonadati</taxon>
        <taxon>Bacteroidota</taxon>
        <taxon>Flavobacteriia</taxon>
        <taxon>Flavobacteriales</taxon>
        <taxon>Flavobacteriaceae</taxon>
        <taxon>Flavobacterium</taxon>
    </lineage>
</organism>
<evidence type="ECO:0008006" key="3">
    <source>
        <dbReference type="Google" id="ProtNLM"/>
    </source>
</evidence>
<comment type="caution">
    <text evidence="1">The sequence shown here is derived from an EMBL/GenBank/DDBJ whole genome shotgun (WGS) entry which is preliminary data.</text>
</comment>
<gene>
    <name evidence="1" type="ORF">WFZ85_15340</name>
</gene>
<dbReference type="EMBL" id="JBCGDO010000039">
    <property type="protein sequence ID" value="MEM0543980.1"/>
    <property type="molecule type" value="Genomic_DNA"/>
</dbReference>
<keyword evidence="2" id="KW-1185">Reference proteome</keyword>
<evidence type="ECO:0000313" key="1">
    <source>
        <dbReference type="EMBL" id="MEM0543980.1"/>
    </source>
</evidence>
<evidence type="ECO:0000313" key="2">
    <source>
        <dbReference type="Proteomes" id="UP001460072"/>
    </source>
</evidence>
<dbReference type="Proteomes" id="UP001460072">
    <property type="component" value="Unassembled WGS sequence"/>
</dbReference>
<protein>
    <recommendedName>
        <fullName evidence="3">Outer membrane protein beta-barrel domain-containing protein</fullName>
    </recommendedName>
</protein>
<reference evidence="1 2" key="1">
    <citation type="submission" date="2024-03" db="EMBL/GenBank/DDBJ databases">
        <title>Two novel species of the genus Flavobacterium exhibiting potentially degradation of complex polysaccharides.</title>
        <authorList>
            <person name="Lian X."/>
        </authorList>
    </citation>
    <scope>NUCLEOTIDE SEQUENCE [LARGE SCALE GENOMIC DNA]</scope>
    <source>
        <strain evidence="2">j3</strain>
    </source>
</reference>
<name>A0ABU9NBR1_9FLAO</name>
<sequence>MKKAFTIILIFTCATLLAQKESIYLSIGKPWYPDKFDNLNNYSLGLNYQNRFSQSFAIDFNMEYSQSDDFPNFYKNDILLNEFLLNQTFDDILLNSQWSKISNINIGSRINYLFVNNKNFNFNFSAGLGFMFTKSSSHYLKNWNYLPISGQIISYENETISDSLNTFYYTLGLQFQYTFYKEYFIGINPYYLMPIGEKKINSIPVYPNYYNLTLNIGKKF</sequence>